<dbReference type="RefSeq" id="WP_139218313.1">
    <property type="nucleotide sequence ID" value="NZ_FONW01000010.1"/>
</dbReference>
<accession>A0A1I2K3X5</accession>
<name>A0A1I2K3X5_9BACT</name>
<dbReference type="EMBL" id="FONW01000010">
    <property type="protein sequence ID" value="SFF59907.1"/>
    <property type="molecule type" value="Genomic_DNA"/>
</dbReference>
<keyword evidence="4" id="KW-1185">Reference proteome</keyword>
<feature type="domain" description="DHHA1" evidence="2">
    <location>
        <begin position="250"/>
        <end position="318"/>
    </location>
</feature>
<dbReference type="Gene3D" id="3.90.1640.10">
    <property type="entry name" value="inorganic pyrophosphatase (n-terminal core)"/>
    <property type="match status" value="1"/>
</dbReference>
<dbReference type="InterPro" id="IPR001667">
    <property type="entry name" value="DDH_dom"/>
</dbReference>
<dbReference type="PANTHER" id="PTHR47618:SF1">
    <property type="entry name" value="BIFUNCTIONAL OLIGORIBONUCLEASE AND PAP PHOSPHATASE NRNA"/>
    <property type="match status" value="1"/>
</dbReference>
<dbReference type="STRING" id="655355.SAMN05216283_11088"/>
<dbReference type="Proteomes" id="UP000198964">
    <property type="component" value="Unassembled WGS sequence"/>
</dbReference>
<gene>
    <name evidence="3" type="ORF">SAMN05216283_11088</name>
</gene>
<evidence type="ECO:0000259" key="1">
    <source>
        <dbReference type="Pfam" id="PF01368"/>
    </source>
</evidence>
<dbReference type="SUPFAM" id="SSF64182">
    <property type="entry name" value="DHH phosphoesterases"/>
    <property type="match status" value="1"/>
</dbReference>
<protein>
    <submittedName>
        <fullName evidence="3">Phosphoesterase RecJ domain-containing protein</fullName>
    </submittedName>
</protein>
<dbReference type="GO" id="GO:0003676">
    <property type="term" value="F:nucleic acid binding"/>
    <property type="evidence" value="ECO:0007669"/>
    <property type="project" value="InterPro"/>
</dbReference>
<reference evidence="3 4" key="1">
    <citation type="submission" date="2016-10" db="EMBL/GenBank/DDBJ databases">
        <authorList>
            <person name="de Groot N.N."/>
        </authorList>
    </citation>
    <scope>NUCLEOTIDE SEQUENCE [LARGE SCALE GENOMIC DNA]</scope>
    <source>
        <strain evidence="3 4">CGMCC 1.9156</strain>
    </source>
</reference>
<dbReference type="InterPro" id="IPR051319">
    <property type="entry name" value="Oligoribo/pAp-PDE_c-di-AMP_PDE"/>
</dbReference>
<evidence type="ECO:0000313" key="3">
    <source>
        <dbReference type="EMBL" id="SFF59907.1"/>
    </source>
</evidence>
<dbReference type="PANTHER" id="PTHR47618">
    <property type="entry name" value="BIFUNCTIONAL OLIGORIBONUCLEASE AND PAP PHOSPHATASE NRNA"/>
    <property type="match status" value="1"/>
</dbReference>
<dbReference type="AlphaFoldDB" id="A0A1I2K3X5"/>
<dbReference type="Pfam" id="PF02272">
    <property type="entry name" value="DHHA1"/>
    <property type="match status" value="1"/>
</dbReference>
<evidence type="ECO:0000313" key="4">
    <source>
        <dbReference type="Proteomes" id="UP000198964"/>
    </source>
</evidence>
<organism evidence="3 4">
    <name type="scientific">Sunxiuqinia elliptica</name>
    <dbReference type="NCBI Taxonomy" id="655355"/>
    <lineage>
        <taxon>Bacteria</taxon>
        <taxon>Pseudomonadati</taxon>
        <taxon>Bacteroidota</taxon>
        <taxon>Bacteroidia</taxon>
        <taxon>Marinilabiliales</taxon>
        <taxon>Prolixibacteraceae</taxon>
        <taxon>Sunxiuqinia</taxon>
    </lineage>
</organism>
<proteinExistence type="predicted"/>
<dbReference type="Gene3D" id="3.10.310.30">
    <property type="match status" value="1"/>
</dbReference>
<evidence type="ECO:0000259" key="2">
    <source>
        <dbReference type="Pfam" id="PF02272"/>
    </source>
</evidence>
<dbReference type="InterPro" id="IPR038763">
    <property type="entry name" value="DHH_sf"/>
</dbReference>
<dbReference type="InterPro" id="IPR003156">
    <property type="entry name" value="DHHA1_dom"/>
</dbReference>
<dbReference type="Pfam" id="PF01368">
    <property type="entry name" value="DHH"/>
    <property type="match status" value="1"/>
</dbReference>
<sequence>MKELNIETIKAFKELLGTSAKRIVIVPHVNPDGDAVGSALGMARVLKNAGHWVNVLSVNDYPGFYRWMTGHNEVSYYSKSSKKAAQLLDESDLLVCLDFNHLSRTGDMKSLIENYTKPSILIDHHPYPQDFPSVLISHPECSSTAELVFHVLTAAGFKEHVDKEAAEALFCGIMTDTGSFDYNVSDPQTFQTVGELLKYGIDQEYIHSQVFDNYSADRMRLLGYCLNECMEVFPEYHAAVMFLSKETQKKFNFVRGDSEGFVNYPLSIKGIHFSTLFTEKDDMVKASFRSKGEFAVNEFAAKNFNGGGHCNAAGGEVFASLSDTLDKYRELLPDYQAELIRTKSE</sequence>
<feature type="domain" description="DDH" evidence="1">
    <location>
        <begin position="22"/>
        <end position="173"/>
    </location>
</feature>